<gene>
    <name evidence="8" type="ORF">J5N97_003049</name>
</gene>
<evidence type="ECO:0000256" key="1">
    <source>
        <dbReference type="ARBA" id="ARBA00001182"/>
    </source>
</evidence>
<dbReference type="GO" id="GO:0006457">
    <property type="term" value="P:protein folding"/>
    <property type="evidence" value="ECO:0007669"/>
    <property type="project" value="TreeGrafter"/>
</dbReference>
<evidence type="ECO:0000313" key="9">
    <source>
        <dbReference type="Proteomes" id="UP001085076"/>
    </source>
</evidence>
<name>A0A9D5HQ29_9LILI</name>
<comment type="subcellular location">
    <subcellularLocation>
        <location evidence="2">Endoplasmic reticulum lumen</location>
    </subcellularLocation>
</comment>
<keyword evidence="5" id="KW-0256">Endoplasmic reticulum</keyword>
<evidence type="ECO:0000256" key="2">
    <source>
        <dbReference type="ARBA" id="ARBA00004319"/>
    </source>
</evidence>
<dbReference type="AlphaFoldDB" id="A0A9D5HQ29"/>
<dbReference type="GO" id="GO:0003756">
    <property type="term" value="F:protein disulfide isomerase activity"/>
    <property type="evidence" value="ECO:0007669"/>
    <property type="project" value="UniProtKB-EC"/>
</dbReference>
<keyword evidence="9" id="KW-1185">Reference proteome</keyword>
<evidence type="ECO:0000256" key="5">
    <source>
        <dbReference type="ARBA" id="ARBA00022824"/>
    </source>
</evidence>
<dbReference type="PANTHER" id="PTHR18929:SF132">
    <property type="entry name" value="PROTEIN DISULFIDE-ISOMERASE A3"/>
    <property type="match status" value="1"/>
</dbReference>
<accession>A0A9D5HQ29</accession>
<dbReference type="Gene3D" id="3.40.30.10">
    <property type="entry name" value="Glutaredoxin"/>
    <property type="match status" value="1"/>
</dbReference>
<organism evidence="8 9">
    <name type="scientific">Dioscorea zingiberensis</name>
    <dbReference type="NCBI Taxonomy" id="325984"/>
    <lineage>
        <taxon>Eukaryota</taxon>
        <taxon>Viridiplantae</taxon>
        <taxon>Streptophyta</taxon>
        <taxon>Embryophyta</taxon>
        <taxon>Tracheophyta</taxon>
        <taxon>Spermatophyta</taxon>
        <taxon>Magnoliopsida</taxon>
        <taxon>Liliopsida</taxon>
        <taxon>Dioscoreales</taxon>
        <taxon>Dioscoreaceae</taxon>
        <taxon>Dioscorea</taxon>
    </lineage>
</organism>
<reference evidence="8" key="2">
    <citation type="journal article" date="2022" name="Hortic Res">
        <title>The genome of Dioscorea zingiberensis sheds light on the biosynthesis, origin and evolution of the medicinally important diosgenin saponins.</title>
        <authorList>
            <person name="Li Y."/>
            <person name="Tan C."/>
            <person name="Li Z."/>
            <person name="Guo J."/>
            <person name="Li S."/>
            <person name="Chen X."/>
            <person name="Wang C."/>
            <person name="Dai X."/>
            <person name="Yang H."/>
            <person name="Song W."/>
            <person name="Hou L."/>
            <person name="Xu J."/>
            <person name="Tong Z."/>
            <person name="Xu A."/>
            <person name="Yuan X."/>
            <person name="Wang W."/>
            <person name="Yang Q."/>
            <person name="Chen L."/>
            <person name="Sun Z."/>
            <person name="Wang K."/>
            <person name="Pan B."/>
            <person name="Chen J."/>
            <person name="Bao Y."/>
            <person name="Liu F."/>
            <person name="Qi X."/>
            <person name="Gang D.R."/>
            <person name="Wen J."/>
            <person name="Li J."/>
        </authorList>
    </citation>
    <scope>NUCLEOTIDE SEQUENCE</scope>
    <source>
        <strain evidence="8">Dzin_1.0</strain>
    </source>
</reference>
<evidence type="ECO:0000256" key="6">
    <source>
        <dbReference type="ARBA" id="ARBA00023235"/>
    </source>
</evidence>
<comment type="similarity">
    <text evidence="3">Belongs to the protein disulfide isomerase family.</text>
</comment>
<sequence>MYEKAATILSKHEPPVILAKILRNKGKSIQDYKGPREDDGIVEYLKKQVGPASFEIKSSDDASKLIDGKKVFIVRVFPEFSGKEYENFMDVAEKLLSDYDFGHTSDAKLLPHGDSTVKHPKVRLFKPLMNFWLTLRIFKWMP</sequence>
<evidence type="ECO:0000256" key="3">
    <source>
        <dbReference type="ARBA" id="ARBA00006347"/>
    </source>
</evidence>
<keyword evidence="7" id="KW-0676">Redox-active center</keyword>
<dbReference type="GO" id="GO:0005788">
    <property type="term" value="C:endoplasmic reticulum lumen"/>
    <property type="evidence" value="ECO:0007669"/>
    <property type="project" value="UniProtKB-SubCell"/>
</dbReference>
<evidence type="ECO:0000313" key="8">
    <source>
        <dbReference type="EMBL" id="KAJ0984693.1"/>
    </source>
</evidence>
<evidence type="ECO:0000256" key="7">
    <source>
        <dbReference type="ARBA" id="ARBA00023284"/>
    </source>
</evidence>
<dbReference type="InterPro" id="IPR036249">
    <property type="entry name" value="Thioredoxin-like_sf"/>
</dbReference>
<dbReference type="GO" id="GO:0034976">
    <property type="term" value="P:response to endoplasmic reticulum stress"/>
    <property type="evidence" value="ECO:0007669"/>
    <property type="project" value="TreeGrafter"/>
</dbReference>
<comment type="caution">
    <text evidence="8">The sequence shown here is derived from an EMBL/GenBank/DDBJ whole genome shotgun (WGS) entry which is preliminary data.</text>
</comment>
<dbReference type="EC" id="5.3.4.1" evidence="4"/>
<dbReference type="Proteomes" id="UP001085076">
    <property type="component" value="Miscellaneous, Linkage group lg01"/>
</dbReference>
<dbReference type="CDD" id="cd02981">
    <property type="entry name" value="PDI_b_family"/>
    <property type="match status" value="1"/>
</dbReference>
<proteinExistence type="inferred from homology"/>
<protein>
    <recommendedName>
        <fullName evidence="4">protein disulfide-isomerase</fullName>
        <ecNumber evidence="4">5.3.4.1</ecNumber>
    </recommendedName>
</protein>
<dbReference type="SUPFAM" id="SSF52833">
    <property type="entry name" value="Thioredoxin-like"/>
    <property type="match status" value="1"/>
</dbReference>
<dbReference type="PANTHER" id="PTHR18929">
    <property type="entry name" value="PROTEIN DISULFIDE ISOMERASE"/>
    <property type="match status" value="1"/>
</dbReference>
<dbReference type="EMBL" id="JAGGNH010000001">
    <property type="protein sequence ID" value="KAJ0984693.1"/>
    <property type="molecule type" value="Genomic_DNA"/>
</dbReference>
<evidence type="ECO:0000256" key="4">
    <source>
        <dbReference type="ARBA" id="ARBA00012723"/>
    </source>
</evidence>
<dbReference type="OrthoDB" id="427280at2759"/>
<reference evidence="8" key="1">
    <citation type="submission" date="2021-03" db="EMBL/GenBank/DDBJ databases">
        <authorList>
            <person name="Li Z."/>
            <person name="Yang C."/>
        </authorList>
    </citation>
    <scope>NUCLEOTIDE SEQUENCE</scope>
    <source>
        <strain evidence="8">Dzin_1.0</strain>
        <tissue evidence="8">Leaf</tissue>
    </source>
</reference>
<keyword evidence="6" id="KW-0413">Isomerase</keyword>
<comment type="catalytic activity">
    <reaction evidence="1">
        <text>Catalyzes the rearrangement of -S-S- bonds in proteins.</text>
        <dbReference type="EC" id="5.3.4.1"/>
    </reaction>
</comment>